<dbReference type="CDD" id="cd05008">
    <property type="entry name" value="SIS_GlmS_GlmD_1"/>
    <property type="match status" value="1"/>
</dbReference>
<dbReference type="InterPro" id="IPR035466">
    <property type="entry name" value="GlmS/AgaS_SIS"/>
</dbReference>
<dbReference type="GO" id="GO:0097367">
    <property type="term" value="F:carbohydrate derivative binding"/>
    <property type="evidence" value="ECO:0007669"/>
    <property type="project" value="InterPro"/>
</dbReference>
<dbReference type="InterPro" id="IPR046348">
    <property type="entry name" value="SIS_dom_sf"/>
</dbReference>
<dbReference type="RefSeq" id="WP_061475797.1">
    <property type="nucleotide sequence ID" value="NZ_JAZDDQ010000002.1"/>
</dbReference>
<dbReference type="Gene3D" id="3.40.50.10490">
    <property type="entry name" value="Glucose-6-phosphate isomerase like protein, domain 1"/>
    <property type="match status" value="2"/>
</dbReference>
<evidence type="ECO:0000313" key="6">
    <source>
        <dbReference type="EMBL" id="KXU80675.1"/>
    </source>
</evidence>
<dbReference type="InterPro" id="IPR014180">
    <property type="entry name" value="Sugar_isomerase_AgaS"/>
</dbReference>
<dbReference type="PROSITE" id="PS51464">
    <property type="entry name" value="SIS"/>
    <property type="match status" value="2"/>
</dbReference>
<dbReference type="Pfam" id="PF01380">
    <property type="entry name" value="SIS"/>
    <property type="match status" value="2"/>
</dbReference>
<dbReference type="InterPro" id="IPR001347">
    <property type="entry name" value="SIS_dom"/>
</dbReference>
<name>A0A175VIW2_AEREN</name>
<dbReference type="CDD" id="cd05010">
    <property type="entry name" value="SIS_AgaS_like"/>
    <property type="match status" value="1"/>
</dbReference>
<evidence type="ECO:0000256" key="4">
    <source>
        <dbReference type="ARBA" id="ARBA00029292"/>
    </source>
</evidence>
<evidence type="ECO:0000313" key="7">
    <source>
        <dbReference type="Proteomes" id="UP000078435"/>
    </source>
</evidence>
<comment type="catalytic activity">
    <reaction evidence="4">
        <text>D-galactosamine 6-phosphate + H2O = D-tagatopyranose 1-phosphate + NH4(+)</text>
        <dbReference type="Rhea" id="RHEA:47680"/>
        <dbReference type="ChEBI" id="CHEBI:15377"/>
        <dbReference type="ChEBI" id="CHEBI:28938"/>
        <dbReference type="ChEBI" id="CHEBI:71674"/>
        <dbReference type="ChEBI" id="CHEBI:138150"/>
    </reaction>
</comment>
<feature type="domain" description="SIS" evidence="5">
    <location>
        <begin position="47"/>
        <end position="199"/>
    </location>
</feature>
<comment type="caution">
    <text evidence="6">The sequence shown here is derived from an EMBL/GenBank/DDBJ whole genome shotgun (WGS) entry which is preliminary data.</text>
</comment>
<keyword evidence="6" id="KW-0413">Isomerase</keyword>
<dbReference type="GO" id="GO:0009401">
    <property type="term" value="P:phosphoenolpyruvate-dependent sugar phosphotransferase system"/>
    <property type="evidence" value="ECO:0007669"/>
    <property type="project" value="TreeGrafter"/>
</dbReference>
<dbReference type="STRING" id="29489.VL01_14680"/>
<dbReference type="InterPro" id="IPR035464">
    <property type="entry name" value="SIS_AgaS"/>
</dbReference>
<dbReference type="GO" id="GO:1901135">
    <property type="term" value="P:carbohydrate derivative metabolic process"/>
    <property type="evidence" value="ECO:0007669"/>
    <property type="project" value="InterPro"/>
</dbReference>
<dbReference type="GO" id="GO:0005886">
    <property type="term" value="C:plasma membrane"/>
    <property type="evidence" value="ECO:0007669"/>
    <property type="project" value="TreeGrafter"/>
</dbReference>
<sequence length="403" mass="44124">MILGYSVETLRLANGLATASEIHQQPATWRETLTMVEACRHLLDPFLAPLLCHDHLRVILTGAGTSAFAGRALAPYLAAHLNKRVEAIATTDIVTDPAEYLAQDCPTLLISFARSGDSPESVAAVELASQLLSDCHHLVLTCNSEGELYRRCQQEANSLALLMPPQTHDRSFAMTSSLTCMMLSCLAVFLPAQFNPRGCVELVCASEAILAQAAQRLPDWNDPMAERVIYLGSGSLQGVAQEAALKLLELTGGLLIGMHDSPTGFRHGPKSVVNEQTLVVLFVSNDPYTRQYDLDLLRELRADGKAARVVAIADRHDSRIEEGEHIYLPRTLAQDDAQLAFCYLLYAQFYAFHTALCLGISPDNPCPTGQVNRVVQGVNIYPYKRLDERAMFARGEEGGLLCL</sequence>
<evidence type="ECO:0000259" key="5">
    <source>
        <dbReference type="PROSITE" id="PS51464"/>
    </source>
</evidence>
<evidence type="ECO:0000256" key="3">
    <source>
        <dbReference type="ARBA" id="ARBA00022801"/>
    </source>
</evidence>
<dbReference type="NCBIfam" id="TIGR02815">
    <property type="entry name" value="agaS_fam"/>
    <property type="match status" value="1"/>
</dbReference>
<organism evidence="6 7">
    <name type="scientific">Aeromonas enteropelogenes</name>
    <name type="common">Aeromonas trota</name>
    <dbReference type="NCBI Taxonomy" id="29489"/>
    <lineage>
        <taxon>Bacteria</taxon>
        <taxon>Pseudomonadati</taxon>
        <taxon>Pseudomonadota</taxon>
        <taxon>Gammaproteobacteria</taxon>
        <taxon>Aeromonadales</taxon>
        <taxon>Aeromonadaceae</taxon>
        <taxon>Aeromonas</taxon>
    </lineage>
</organism>
<gene>
    <name evidence="6" type="ORF">LCR_11335</name>
</gene>
<keyword evidence="3" id="KW-0378">Hydrolase</keyword>
<dbReference type="GO" id="GO:0016787">
    <property type="term" value="F:hydrolase activity"/>
    <property type="evidence" value="ECO:0007669"/>
    <property type="project" value="UniProtKB-KW"/>
</dbReference>
<dbReference type="AlphaFoldDB" id="A0A175VIW2"/>
<comment type="similarity">
    <text evidence="1">Belongs to the SIS family. AgaS subfamily.</text>
</comment>
<accession>A0A175VIW2</accession>
<dbReference type="EMBL" id="JMGO02000003">
    <property type="protein sequence ID" value="KXU80675.1"/>
    <property type="molecule type" value="Genomic_DNA"/>
</dbReference>
<dbReference type="GO" id="GO:0016853">
    <property type="term" value="F:isomerase activity"/>
    <property type="evidence" value="ECO:0007669"/>
    <property type="project" value="UniProtKB-KW"/>
</dbReference>
<keyword evidence="2" id="KW-0677">Repeat</keyword>
<proteinExistence type="inferred from homology"/>
<reference evidence="6 7" key="1">
    <citation type="submission" date="2016-02" db="EMBL/GenBank/DDBJ databases">
        <title>Draft genome sequence of Aeromonas trota strain 1999lcr isolated from cerebrospinal fluid (CSF).</title>
        <authorList>
            <person name="Dallagassa C.B."/>
            <person name="Prediger K.C."/>
            <person name="Weiss V.A."/>
            <person name="Assis F.E."/>
            <person name="Baura V."/>
            <person name="Cruz L.M."/>
            <person name="Souza E.M."/>
            <person name="Pedrosa F.O."/>
            <person name="Fadel-Picheth C.M."/>
        </authorList>
    </citation>
    <scope>NUCLEOTIDE SEQUENCE [LARGE SCALE GENOMIC DNA]</scope>
    <source>
        <strain evidence="6 7">1999lcr</strain>
    </source>
</reference>
<protein>
    <submittedName>
        <fullName evidence="6">Sugar isomerase</fullName>
    </submittedName>
</protein>
<dbReference type="PANTHER" id="PTHR32502">
    <property type="entry name" value="N-ACETYLGALACTOSAMINE PERMEASE II COMPONENT-RELATED"/>
    <property type="match status" value="1"/>
</dbReference>
<dbReference type="InterPro" id="IPR050303">
    <property type="entry name" value="GatZ_KbaZ_carbometab"/>
</dbReference>
<dbReference type="OrthoDB" id="9779207at2"/>
<dbReference type="SUPFAM" id="SSF53697">
    <property type="entry name" value="SIS domain"/>
    <property type="match status" value="1"/>
</dbReference>
<dbReference type="PANTHER" id="PTHR32502:SF3">
    <property type="entry name" value="D-GALACTOSAMINE-6-PHOSPHATE DEAMINASE AGAS-RELATED"/>
    <property type="match status" value="1"/>
</dbReference>
<evidence type="ECO:0000256" key="1">
    <source>
        <dbReference type="ARBA" id="ARBA00007748"/>
    </source>
</evidence>
<feature type="domain" description="SIS" evidence="5">
    <location>
        <begin position="213"/>
        <end position="365"/>
    </location>
</feature>
<dbReference type="Proteomes" id="UP000078435">
    <property type="component" value="Unassembled WGS sequence"/>
</dbReference>
<evidence type="ECO:0000256" key="2">
    <source>
        <dbReference type="ARBA" id="ARBA00022737"/>
    </source>
</evidence>